<reference evidence="1 2" key="1">
    <citation type="journal article" date="2018" name="Nat. Biotechnol.">
        <title>A standardized bacterial taxonomy based on genome phylogeny substantially revises the tree of life.</title>
        <authorList>
            <person name="Parks D.H."/>
            <person name="Chuvochina M."/>
            <person name="Waite D.W."/>
            <person name="Rinke C."/>
            <person name="Skarshewski A."/>
            <person name="Chaumeil P.A."/>
            <person name="Hugenholtz P."/>
        </authorList>
    </citation>
    <scope>NUCLEOTIDE SEQUENCE [LARGE SCALE GENOMIC DNA]</scope>
    <source>
        <strain evidence="1">UBA10378</strain>
    </source>
</reference>
<organism evidence="1 2">
    <name type="scientific">Hyphomonas atlantica</name>
    <dbReference type="NCBI Taxonomy" id="1280948"/>
    <lineage>
        <taxon>Bacteria</taxon>
        <taxon>Pseudomonadati</taxon>
        <taxon>Pseudomonadota</taxon>
        <taxon>Alphaproteobacteria</taxon>
        <taxon>Hyphomonadales</taxon>
        <taxon>Hyphomonadaceae</taxon>
        <taxon>Hyphomonas</taxon>
    </lineage>
</organism>
<name>A0A356W6A5_9PROT</name>
<accession>A0A356W6A5</accession>
<dbReference type="Proteomes" id="UP000263957">
    <property type="component" value="Unassembled WGS sequence"/>
</dbReference>
<comment type="caution">
    <text evidence="1">The sequence shown here is derived from an EMBL/GenBank/DDBJ whole genome shotgun (WGS) entry which is preliminary data.</text>
</comment>
<evidence type="ECO:0000313" key="2">
    <source>
        <dbReference type="Proteomes" id="UP000263957"/>
    </source>
</evidence>
<dbReference type="EMBL" id="DOGS01000124">
    <property type="protein sequence ID" value="HBQ48462.1"/>
    <property type="molecule type" value="Genomic_DNA"/>
</dbReference>
<proteinExistence type="predicted"/>
<gene>
    <name evidence="1" type="ORF">DD728_06200</name>
</gene>
<evidence type="ECO:0000313" key="1">
    <source>
        <dbReference type="EMBL" id="HBQ48462.1"/>
    </source>
</evidence>
<protein>
    <submittedName>
        <fullName evidence="1">Uncharacterized protein</fullName>
    </submittedName>
</protein>
<dbReference type="AlphaFoldDB" id="A0A356W6A5"/>
<sequence>MTKISDTDTTIFHAADAGGLVKATQETISALHRHGFTEHAAVIRRATAQFVAGRSLVEVGTLRRWWALFDHAWDLLANSPIDDPCVADETADIAASYIYCELVALGINPSKDDVNTVPTWSITYADLNADLNNAYEILTTLPRLTDPALEARVNQVAELLDRLTYDICADTQEEFEGETFAAAVLAA</sequence>